<name>A0A9K3PEN9_9STRA</name>
<feature type="transmembrane region" description="Helical" evidence="2">
    <location>
        <begin position="47"/>
        <end position="65"/>
    </location>
</feature>
<evidence type="ECO:0000256" key="2">
    <source>
        <dbReference type="SAM" id="Phobius"/>
    </source>
</evidence>
<gene>
    <name evidence="3" type="ORF">IV203_032288</name>
</gene>
<feature type="compositionally biased region" description="Polar residues" evidence="1">
    <location>
        <begin position="1"/>
        <end position="12"/>
    </location>
</feature>
<proteinExistence type="predicted"/>
<keyword evidence="2" id="KW-0812">Transmembrane</keyword>
<evidence type="ECO:0000256" key="1">
    <source>
        <dbReference type="SAM" id="MobiDB-lite"/>
    </source>
</evidence>
<feature type="compositionally biased region" description="Basic and acidic residues" evidence="1">
    <location>
        <begin position="13"/>
        <end position="26"/>
    </location>
</feature>
<keyword evidence="4" id="KW-1185">Reference proteome</keyword>
<comment type="caution">
    <text evidence="3">The sequence shown here is derived from an EMBL/GenBank/DDBJ whole genome shotgun (WGS) entry which is preliminary data.</text>
</comment>
<evidence type="ECO:0000313" key="3">
    <source>
        <dbReference type="EMBL" id="KAG7344757.1"/>
    </source>
</evidence>
<sequence length="470" mass="53565">MRARNVNQTGDCHSNRERQRKEDDFGRSISERNKFAHCHVHSSRNGVLTAVIFVLAAFIGSRALLSLRAMNRGVFKLPGHASLKVHNSSTTTAPDFQCPPNSGGLIVLNLLGRLGNNFFEIGFANILARELCWEVIYRPMWANFFLNDPKATQCFPNALLPTPHKPNEEWKTSLRIQDSSLSFWKQLTYTESEHYNEQVLEWVGNLTSTNKNGTSTSNVLELAHTKVNIHANQMSELIHQVGYPQDSNNSNNLEGETSATPTFAGTAIPITTNPKRLLFLSAFFIQYDWLAPYLEDMRYWFAFNSSCCRTSPPPDKTVVIHVRNHEHGMGNYQLSVYKDILKQFGYDQTYNIWIICQPEYKEDKLMKDFVTEYGNDRVRIETGVDEVDAVCIMKHAPVLIVSSGSTFSMMAALLAEPSLGQVVHYPVERLEYPEVTIKVPTWKYHLVDHPSNAKVLEFDFDQDLMHVKMH</sequence>
<dbReference type="Proteomes" id="UP000693970">
    <property type="component" value="Unassembled WGS sequence"/>
</dbReference>
<feature type="region of interest" description="Disordered" evidence="1">
    <location>
        <begin position="1"/>
        <end position="26"/>
    </location>
</feature>
<accession>A0A9K3PEN9</accession>
<keyword evidence="2" id="KW-0472">Membrane</keyword>
<evidence type="ECO:0000313" key="4">
    <source>
        <dbReference type="Proteomes" id="UP000693970"/>
    </source>
</evidence>
<reference evidence="3" key="1">
    <citation type="journal article" date="2021" name="Sci. Rep.">
        <title>Diploid genomic architecture of Nitzschia inconspicua, an elite biomass production diatom.</title>
        <authorList>
            <person name="Oliver A."/>
            <person name="Podell S."/>
            <person name="Pinowska A."/>
            <person name="Traller J.C."/>
            <person name="Smith S.R."/>
            <person name="McClure R."/>
            <person name="Beliaev A."/>
            <person name="Bohutskyi P."/>
            <person name="Hill E.A."/>
            <person name="Rabines A."/>
            <person name="Zheng H."/>
            <person name="Allen L.Z."/>
            <person name="Kuo A."/>
            <person name="Grigoriev I.V."/>
            <person name="Allen A.E."/>
            <person name="Hazlebeck D."/>
            <person name="Allen E.E."/>
        </authorList>
    </citation>
    <scope>NUCLEOTIDE SEQUENCE</scope>
    <source>
        <strain evidence="3">Hildebrandi</strain>
    </source>
</reference>
<dbReference type="AlphaFoldDB" id="A0A9K3PEN9"/>
<reference evidence="3" key="2">
    <citation type="submission" date="2021-04" db="EMBL/GenBank/DDBJ databases">
        <authorList>
            <person name="Podell S."/>
        </authorList>
    </citation>
    <scope>NUCLEOTIDE SEQUENCE</scope>
    <source>
        <strain evidence="3">Hildebrandi</strain>
    </source>
</reference>
<dbReference type="EMBL" id="JAGRRH010000022">
    <property type="protein sequence ID" value="KAG7344757.1"/>
    <property type="molecule type" value="Genomic_DNA"/>
</dbReference>
<keyword evidence="2" id="KW-1133">Transmembrane helix</keyword>
<protein>
    <submittedName>
        <fullName evidence="3">Uncharacterized protein</fullName>
    </submittedName>
</protein>
<organism evidence="3 4">
    <name type="scientific">Nitzschia inconspicua</name>
    <dbReference type="NCBI Taxonomy" id="303405"/>
    <lineage>
        <taxon>Eukaryota</taxon>
        <taxon>Sar</taxon>
        <taxon>Stramenopiles</taxon>
        <taxon>Ochrophyta</taxon>
        <taxon>Bacillariophyta</taxon>
        <taxon>Bacillariophyceae</taxon>
        <taxon>Bacillariophycidae</taxon>
        <taxon>Bacillariales</taxon>
        <taxon>Bacillariaceae</taxon>
        <taxon>Nitzschia</taxon>
    </lineage>
</organism>